<protein>
    <submittedName>
        <fullName evidence="1">Uncharacterized protein</fullName>
    </submittedName>
</protein>
<name>A0A369BJT0_9BACL</name>
<organism evidence="1 2">
    <name type="scientific">Fontibacillus phaseoli</name>
    <dbReference type="NCBI Taxonomy" id="1416533"/>
    <lineage>
        <taxon>Bacteria</taxon>
        <taxon>Bacillati</taxon>
        <taxon>Bacillota</taxon>
        <taxon>Bacilli</taxon>
        <taxon>Bacillales</taxon>
        <taxon>Paenibacillaceae</taxon>
        <taxon>Fontibacillus</taxon>
    </lineage>
</organism>
<dbReference type="Proteomes" id="UP000253090">
    <property type="component" value="Unassembled WGS sequence"/>
</dbReference>
<dbReference type="EMBL" id="QPJW01000003">
    <property type="protein sequence ID" value="RCX20697.1"/>
    <property type="molecule type" value="Genomic_DNA"/>
</dbReference>
<sequence>MQHEEQAGWKAEKGLRTRWGKEMYLLSVLPEYPRPRRARDEWVNLNGGWNHLHISSPPIL</sequence>
<gene>
    <name evidence="1" type="ORF">DFP94_103430</name>
</gene>
<keyword evidence="2" id="KW-1185">Reference proteome</keyword>
<evidence type="ECO:0000313" key="2">
    <source>
        <dbReference type="Proteomes" id="UP000253090"/>
    </source>
</evidence>
<evidence type="ECO:0000313" key="1">
    <source>
        <dbReference type="EMBL" id="RCX20697.1"/>
    </source>
</evidence>
<accession>A0A369BJT0</accession>
<proteinExistence type="predicted"/>
<dbReference type="OrthoDB" id="9762066at2"/>
<comment type="caution">
    <text evidence="1">The sequence shown here is derived from an EMBL/GenBank/DDBJ whole genome shotgun (WGS) entry which is preliminary data.</text>
</comment>
<dbReference type="AlphaFoldDB" id="A0A369BJT0"/>
<dbReference type="RefSeq" id="WP_114496743.1">
    <property type="nucleotide sequence ID" value="NZ_QPJW01000003.1"/>
</dbReference>
<reference evidence="1 2" key="1">
    <citation type="submission" date="2018-07" db="EMBL/GenBank/DDBJ databases">
        <title>Genomic Encyclopedia of Type Strains, Phase III (KMG-III): the genomes of soil and plant-associated and newly described type strains.</title>
        <authorList>
            <person name="Whitman W."/>
        </authorList>
    </citation>
    <scope>NUCLEOTIDE SEQUENCE [LARGE SCALE GENOMIC DNA]</scope>
    <source>
        <strain evidence="1 2">CECT 8333</strain>
    </source>
</reference>